<keyword evidence="1" id="KW-0812">Transmembrane</keyword>
<feature type="transmembrane region" description="Helical" evidence="1">
    <location>
        <begin position="198"/>
        <end position="221"/>
    </location>
</feature>
<gene>
    <name evidence="2" type="ORF">I5907_17030</name>
</gene>
<evidence type="ECO:0000256" key="1">
    <source>
        <dbReference type="SAM" id="Phobius"/>
    </source>
</evidence>
<dbReference type="InterPro" id="IPR025495">
    <property type="entry name" value="DUF4386"/>
</dbReference>
<evidence type="ECO:0000313" key="3">
    <source>
        <dbReference type="Proteomes" id="UP000628448"/>
    </source>
</evidence>
<feature type="transmembrane region" description="Helical" evidence="1">
    <location>
        <begin position="93"/>
        <end position="116"/>
    </location>
</feature>
<dbReference type="AlphaFoldDB" id="A0A931MC74"/>
<organism evidence="2 3">
    <name type="scientific">Panacibacter microcysteis</name>
    <dbReference type="NCBI Taxonomy" id="2793269"/>
    <lineage>
        <taxon>Bacteria</taxon>
        <taxon>Pseudomonadati</taxon>
        <taxon>Bacteroidota</taxon>
        <taxon>Chitinophagia</taxon>
        <taxon>Chitinophagales</taxon>
        <taxon>Chitinophagaceae</taxon>
        <taxon>Panacibacter</taxon>
    </lineage>
</organism>
<sequence>MDTSIQHARLVKTARIAGLWYLLLAVSGVFGFMVFHPRIFVGDDPQQTLNNVIDLAPVARTRLFFELLIIVAQALTAVWFYKLFCGINRWAALVLAIWGTVNAVIIMVSATSMSAIIDIAGSSFSTPREKIIGVQILMGIIANAWSVGGLFFGLWLLPMGYMVITSRSMPLWLGRILIAGGAGYLLQTCLNCAGFQSAYTGMLVIPATAGEFWMIAYLLVYGIRAVPVGSRA</sequence>
<evidence type="ECO:0000313" key="2">
    <source>
        <dbReference type="EMBL" id="MBG9377946.1"/>
    </source>
</evidence>
<feature type="transmembrane region" description="Helical" evidence="1">
    <location>
        <begin position="136"/>
        <end position="157"/>
    </location>
</feature>
<comment type="caution">
    <text evidence="2">The sequence shown here is derived from an EMBL/GenBank/DDBJ whole genome shotgun (WGS) entry which is preliminary data.</text>
</comment>
<accession>A0A931MC74</accession>
<reference evidence="2" key="1">
    <citation type="submission" date="2020-11" db="EMBL/GenBank/DDBJ databases">
        <title>Bacterial whole genome sequence for Panacibacter sp. DH6.</title>
        <authorList>
            <person name="Le V."/>
            <person name="Ko S."/>
            <person name="Ahn C.-Y."/>
            <person name="Oh H.-M."/>
        </authorList>
    </citation>
    <scope>NUCLEOTIDE SEQUENCE</scope>
    <source>
        <strain evidence="2">DH6</strain>
    </source>
</reference>
<feature type="transmembrane region" description="Helical" evidence="1">
    <location>
        <begin position="169"/>
        <end position="186"/>
    </location>
</feature>
<dbReference type="Proteomes" id="UP000628448">
    <property type="component" value="Unassembled WGS sequence"/>
</dbReference>
<protein>
    <submittedName>
        <fullName evidence="2">DUF4386 domain-containing protein</fullName>
    </submittedName>
</protein>
<keyword evidence="1" id="KW-1133">Transmembrane helix</keyword>
<name>A0A931MC74_9BACT</name>
<dbReference type="EMBL" id="JADWYR010000002">
    <property type="protein sequence ID" value="MBG9377946.1"/>
    <property type="molecule type" value="Genomic_DNA"/>
</dbReference>
<dbReference type="RefSeq" id="WP_196992006.1">
    <property type="nucleotide sequence ID" value="NZ_JADWYR010000002.1"/>
</dbReference>
<feature type="transmembrane region" description="Helical" evidence="1">
    <location>
        <begin position="61"/>
        <end position="81"/>
    </location>
</feature>
<keyword evidence="1" id="KW-0472">Membrane</keyword>
<feature type="transmembrane region" description="Helical" evidence="1">
    <location>
        <begin position="20"/>
        <end position="41"/>
    </location>
</feature>
<proteinExistence type="predicted"/>
<keyword evidence="3" id="KW-1185">Reference proteome</keyword>
<dbReference type="Pfam" id="PF14329">
    <property type="entry name" value="DUF4386"/>
    <property type="match status" value="1"/>
</dbReference>